<evidence type="ECO:0000313" key="2">
    <source>
        <dbReference type="EMBL" id="TWW60754.1"/>
    </source>
</evidence>
<feature type="compositionally biased region" description="Acidic residues" evidence="1">
    <location>
        <begin position="18"/>
        <end position="30"/>
    </location>
</feature>
<comment type="caution">
    <text evidence="2">The sequence shown here is derived from an EMBL/GenBank/DDBJ whole genome shotgun (WGS) entry which is preliminary data.</text>
</comment>
<accession>A0A5C6MZI6</accession>
<protein>
    <submittedName>
        <fullName evidence="2">Armadillo repeat protein deleted in velo-cardio-facial syndrome</fullName>
    </submittedName>
</protein>
<feature type="compositionally biased region" description="Polar residues" evidence="1">
    <location>
        <begin position="1"/>
        <end position="11"/>
    </location>
</feature>
<feature type="compositionally biased region" description="Polar residues" evidence="1">
    <location>
        <begin position="32"/>
        <end position="44"/>
    </location>
</feature>
<organism evidence="2 3">
    <name type="scientific">Takifugu flavidus</name>
    <name type="common">sansaifugu</name>
    <dbReference type="NCBI Taxonomy" id="433684"/>
    <lineage>
        <taxon>Eukaryota</taxon>
        <taxon>Metazoa</taxon>
        <taxon>Chordata</taxon>
        <taxon>Craniata</taxon>
        <taxon>Vertebrata</taxon>
        <taxon>Euteleostomi</taxon>
        <taxon>Actinopterygii</taxon>
        <taxon>Neopterygii</taxon>
        <taxon>Teleostei</taxon>
        <taxon>Neoteleostei</taxon>
        <taxon>Acanthomorphata</taxon>
        <taxon>Eupercaria</taxon>
        <taxon>Tetraodontiformes</taxon>
        <taxon>Tetradontoidea</taxon>
        <taxon>Tetraodontidae</taxon>
        <taxon>Takifugu</taxon>
    </lineage>
</organism>
<proteinExistence type="predicted"/>
<feature type="compositionally biased region" description="Polar residues" evidence="1">
    <location>
        <begin position="82"/>
        <end position="93"/>
    </location>
</feature>
<name>A0A5C6MZI6_9TELE</name>
<reference evidence="2 3" key="1">
    <citation type="submission" date="2019-04" db="EMBL/GenBank/DDBJ databases">
        <title>Chromosome genome assembly for Takifugu flavidus.</title>
        <authorList>
            <person name="Xiao S."/>
        </authorList>
    </citation>
    <scope>NUCLEOTIDE SEQUENCE [LARGE SCALE GENOMIC DNA]</scope>
    <source>
        <strain evidence="2">HTHZ2018</strain>
        <tissue evidence="2">Muscle</tissue>
    </source>
</reference>
<keyword evidence="3" id="KW-1185">Reference proteome</keyword>
<dbReference type="Proteomes" id="UP000324091">
    <property type="component" value="Chromosome 5"/>
</dbReference>
<dbReference type="AlphaFoldDB" id="A0A5C6MZI6"/>
<gene>
    <name evidence="2" type="ORF">D4764_05G0008440</name>
</gene>
<evidence type="ECO:0000256" key="1">
    <source>
        <dbReference type="SAM" id="MobiDB-lite"/>
    </source>
</evidence>
<sequence length="103" mass="11343">EQSPSNATSLAMMQEPQEVLEETVTIEEDPGTPTSHVSVVTSDDGTTRRTETKVTKVVKTITRHTFHPVLVIDNLSVKSRPVTRTPTPVSIPSETEPVKNHRV</sequence>
<feature type="region of interest" description="Disordered" evidence="1">
    <location>
        <begin position="1"/>
        <end position="51"/>
    </location>
</feature>
<feature type="non-terminal residue" evidence="2">
    <location>
        <position position="1"/>
    </location>
</feature>
<feature type="region of interest" description="Disordered" evidence="1">
    <location>
        <begin position="80"/>
        <end position="103"/>
    </location>
</feature>
<evidence type="ECO:0000313" key="3">
    <source>
        <dbReference type="Proteomes" id="UP000324091"/>
    </source>
</evidence>
<dbReference type="EMBL" id="RHFK02000018">
    <property type="protein sequence ID" value="TWW60754.1"/>
    <property type="molecule type" value="Genomic_DNA"/>
</dbReference>